<accession>A0A1S2VQD8</accession>
<dbReference type="PANTHER" id="PTHR38011:SF11">
    <property type="entry name" value="2,5-DIAMINO-6-RIBOSYLAMINO-4(3H)-PYRIMIDINONE 5'-PHOSPHATE REDUCTASE"/>
    <property type="match status" value="1"/>
</dbReference>
<keyword evidence="3" id="KW-1185">Reference proteome</keyword>
<gene>
    <name evidence="2" type="ORF">BLX24_00225</name>
</gene>
<dbReference type="SUPFAM" id="SSF53597">
    <property type="entry name" value="Dihydrofolate reductase-like"/>
    <property type="match status" value="1"/>
</dbReference>
<dbReference type="RefSeq" id="WP_071501092.1">
    <property type="nucleotide sequence ID" value="NZ_MORL01000001.1"/>
</dbReference>
<evidence type="ECO:0000259" key="1">
    <source>
        <dbReference type="Pfam" id="PF01872"/>
    </source>
</evidence>
<dbReference type="GO" id="GO:0008703">
    <property type="term" value="F:5-amino-6-(5-phosphoribosylamino)uracil reductase activity"/>
    <property type="evidence" value="ECO:0007669"/>
    <property type="project" value="InterPro"/>
</dbReference>
<dbReference type="OrthoDB" id="195113at2"/>
<dbReference type="EMBL" id="MORL01000001">
    <property type="protein sequence ID" value="OIN60590.1"/>
    <property type="molecule type" value="Genomic_DNA"/>
</dbReference>
<name>A0A1S2VQD8_9BACT</name>
<sequence>MRKVIYYVASSIDGYISGPDDDVSGYVQTGNGVEKYLGDLAGFDTVIMGRKTYEYGYAFGIEPGQPAYPNMTHYIFSDTLTFDHPHESVHVKPLNLDAIDAIKQQPGTDIYLCGGGQLAGWLLDHQRIDLLRIKLSPVVLGQGIRLFGDSTKAYKAGLIDTEAYEHGLQMMTFAITY</sequence>
<dbReference type="AlphaFoldDB" id="A0A1S2VQD8"/>
<dbReference type="InterPro" id="IPR024072">
    <property type="entry name" value="DHFR-like_dom_sf"/>
</dbReference>
<comment type="caution">
    <text evidence="2">The sequence shown here is derived from an EMBL/GenBank/DDBJ whole genome shotgun (WGS) entry which is preliminary data.</text>
</comment>
<protein>
    <submittedName>
        <fullName evidence="2">Dihydrofolate reductase</fullName>
    </submittedName>
</protein>
<reference evidence="2 3" key="1">
    <citation type="submission" date="2016-10" db="EMBL/GenBank/DDBJ databases">
        <title>Arsenicibacter rosenii gen. nov., sp. nov., an efficient arsenic-methylating bacterium isolated from an arsenic-contaminated paddy soil.</title>
        <authorList>
            <person name="Huang K."/>
        </authorList>
    </citation>
    <scope>NUCLEOTIDE SEQUENCE [LARGE SCALE GENOMIC DNA]</scope>
    <source>
        <strain evidence="2 3">SM-1</strain>
    </source>
</reference>
<evidence type="ECO:0000313" key="2">
    <source>
        <dbReference type="EMBL" id="OIN60590.1"/>
    </source>
</evidence>
<organism evidence="2 3">
    <name type="scientific">Arsenicibacter rosenii</name>
    <dbReference type="NCBI Taxonomy" id="1750698"/>
    <lineage>
        <taxon>Bacteria</taxon>
        <taxon>Pseudomonadati</taxon>
        <taxon>Bacteroidota</taxon>
        <taxon>Cytophagia</taxon>
        <taxon>Cytophagales</taxon>
        <taxon>Spirosomataceae</taxon>
        <taxon>Arsenicibacter</taxon>
    </lineage>
</organism>
<dbReference type="PANTHER" id="PTHR38011">
    <property type="entry name" value="DIHYDROFOLATE REDUCTASE FAMILY PROTEIN (AFU_ORTHOLOGUE AFUA_8G06820)"/>
    <property type="match status" value="1"/>
</dbReference>
<feature type="domain" description="Bacterial bifunctional deaminase-reductase C-terminal" evidence="1">
    <location>
        <begin position="2"/>
        <end position="167"/>
    </location>
</feature>
<dbReference type="Proteomes" id="UP000181790">
    <property type="component" value="Unassembled WGS sequence"/>
</dbReference>
<dbReference type="InterPro" id="IPR050765">
    <property type="entry name" value="Riboflavin_Biosynth_HTPR"/>
</dbReference>
<dbReference type="Gene3D" id="3.40.430.10">
    <property type="entry name" value="Dihydrofolate Reductase, subunit A"/>
    <property type="match status" value="1"/>
</dbReference>
<dbReference type="GO" id="GO:0009231">
    <property type="term" value="P:riboflavin biosynthetic process"/>
    <property type="evidence" value="ECO:0007669"/>
    <property type="project" value="InterPro"/>
</dbReference>
<dbReference type="Pfam" id="PF01872">
    <property type="entry name" value="RibD_C"/>
    <property type="match status" value="1"/>
</dbReference>
<evidence type="ECO:0000313" key="3">
    <source>
        <dbReference type="Proteomes" id="UP000181790"/>
    </source>
</evidence>
<proteinExistence type="predicted"/>
<dbReference type="InterPro" id="IPR002734">
    <property type="entry name" value="RibDG_C"/>
</dbReference>